<keyword evidence="5 7" id="KW-0949">S-adenosyl-L-methionine</keyword>
<evidence type="ECO:0000256" key="3">
    <source>
        <dbReference type="ARBA" id="ARBA00022603"/>
    </source>
</evidence>
<keyword evidence="9" id="KW-1185">Reference proteome</keyword>
<dbReference type="GO" id="GO:1904047">
    <property type="term" value="F:S-adenosyl-L-methionine binding"/>
    <property type="evidence" value="ECO:0007669"/>
    <property type="project" value="TreeGrafter"/>
</dbReference>
<dbReference type="NCBIfam" id="TIGR00571">
    <property type="entry name" value="dam"/>
    <property type="match status" value="1"/>
</dbReference>
<dbReference type="Pfam" id="PF02086">
    <property type="entry name" value="MethyltransfD12"/>
    <property type="match status" value="1"/>
</dbReference>
<dbReference type="GO" id="GO:0006298">
    <property type="term" value="P:mismatch repair"/>
    <property type="evidence" value="ECO:0007669"/>
    <property type="project" value="TreeGrafter"/>
</dbReference>
<dbReference type="InterPro" id="IPR029063">
    <property type="entry name" value="SAM-dependent_MTases_sf"/>
</dbReference>
<evidence type="ECO:0000256" key="6">
    <source>
        <dbReference type="ARBA" id="ARBA00047942"/>
    </source>
</evidence>
<comment type="caution">
    <text evidence="8">The sequence shown here is derived from an EMBL/GenBank/DDBJ whole genome shotgun (WGS) entry which is preliminary data.</text>
</comment>
<dbReference type="PIRSF" id="PIRSF000398">
    <property type="entry name" value="M_m6A_EcoRV"/>
    <property type="match status" value="1"/>
</dbReference>
<dbReference type="EMBL" id="BMOB01000012">
    <property type="protein sequence ID" value="GGI91892.1"/>
    <property type="molecule type" value="Genomic_DNA"/>
</dbReference>
<evidence type="ECO:0000256" key="5">
    <source>
        <dbReference type="ARBA" id="ARBA00022691"/>
    </source>
</evidence>
<accession>A0A917NE48</accession>
<dbReference type="GO" id="GO:0032259">
    <property type="term" value="P:methylation"/>
    <property type="evidence" value="ECO:0007669"/>
    <property type="project" value="UniProtKB-KW"/>
</dbReference>
<comment type="catalytic activity">
    <reaction evidence="6 7">
        <text>a 2'-deoxyadenosine in DNA + S-adenosyl-L-methionine = an N(6)-methyl-2'-deoxyadenosine in DNA + S-adenosyl-L-homocysteine + H(+)</text>
        <dbReference type="Rhea" id="RHEA:15197"/>
        <dbReference type="Rhea" id="RHEA-COMP:12418"/>
        <dbReference type="Rhea" id="RHEA-COMP:12419"/>
        <dbReference type="ChEBI" id="CHEBI:15378"/>
        <dbReference type="ChEBI" id="CHEBI:57856"/>
        <dbReference type="ChEBI" id="CHEBI:59789"/>
        <dbReference type="ChEBI" id="CHEBI:90615"/>
        <dbReference type="ChEBI" id="CHEBI:90616"/>
        <dbReference type="EC" id="2.1.1.72"/>
    </reaction>
</comment>
<evidence type="ECO:0000313" key="8">
    <source>
        <dbReference type="EMBL" id="GGI91892.1"/>
    </source>
</evidence>
<dbReference type="Gene3D" id="3.40.50.150">
    <property type="entry name" value="Vaccinia Virus protein VP39"/>
    <property type="match status" value="1"/>
</dbReference>
<dbReference type="AlphaFoldDB" id="A0A917NE48"/>
<dbReference type="GO" id="GO:0009307">
    <property type="term" value="P:DNA restriction-modification system"/>
    <property type="evidence" value="ECO:0007669"/>
    <property type="project" value="InterPro"/>
</dbReference>
<reference evidence="8" key="2">
    <citation type="submission" date="2020-09" db="EMBL/GenBank/DDBJ databases">
        <authorList>
            <person name="Sun Q."/>
            <person name="Ohkuma M."/>
        </authorList>
    </citation>
    <scope>NUCLEOTIDE SEQUENCE</scope>
    <source>
        <strain evidence="8">JCM 13919</strain>
    </source>
</reference>
<dbReference type="PANTHER" id="PTHR30481:SF3">
    <property type="entry name" value="DNA ADENINE METHYLASE"/>
    <property type="match status" value="1"/>
</dbReference>
<keyword evidence="4 7" id="KW-0808">Transferase</keyword>
<dbReference type="GO" id="GO:0043565">
    <property type="term" value="F:sequence-specific DNA binding"/>
    <property type="evidence" value="ECO:0007669"/>
    <property type="project" value="TreeGrafter"/>
</dbReference>
<proteinExistence type="inferred from homology"/>
<protein>
    <recommendedName>
        <fullName evidence="2 7">Site-specific DNA-methyltransferase (adenine-specific)</fullName>
        <ecNumber evidence="2 7">2.1.1.72</ecNumber>
    </recommendedName>
</protein>
<dbReference type="PRINTS" id="PR00505">
    <property type="entry name" value="D12N6MTFRASE"/>
</dbReference>
<sequence>MKIRPFLKWAGNKYRCLDAILTSLPEASRLIEPFAGSAAVFLNANYHEYLLAEENNDLIALYTHLQQEGASFIHYCKRLFTPQNNEERQYYLLREEFNTCRDSRKRAALFLYLNRHGYNGLCRYNLQGIYNVPFGRYTKPYFPLFEMEYFFNKSQQATFMHRDFRETFKLAKPGDIVYCDPPYAPLNQDSNFTGYIGKQFGEKEQIMLAKLAEESAKLGITVIISNHDTDFTRHHYRHGEIKSFPVKRSISCKSNRRINVNELVAIFR</sequence>
<dbReference type="InterPro" id="IPR012263">
    <property type="entry name" value="M_m6A_EcoRV"/>
</dbReference>
<evidence type="ECO:0000256" key="2">
    <source>
        <dbReference type="ARBA" id="ARBA00011900"/>
    </source>
</evidence>
<name>A0A917NE48_9GAMM</name>
<organism evidence="8 9">
    <name type="scientific">Legionella impletisoli</name>
    <dbReference type="NCBI Taxonomy" id="343510"/>
    <lineage>
        <taxon>Bacteria</taxon>
        <taxon>Pseudomonadati</taxon>
        <taxon>Pseudomonadota</taxon>
        <taxon>Gammaproteobacteria</taxon>
        <taxon>Legionellales</taxon>
        <taxon>Legionellaceae</taxon>
        <taxon>Legionella</taxon>
    </lineage>
</organism>
<dbReference type="Gene3D" id="1.10.1020.10">
    <property type="entry name" value="Adenine-specific Methyltransferase, Domain 2"/>
    <property type="match status" value="1"/>
</dbReference>
<evidence type="ECO:0000256" key="7">
    <source>
        <dbReference type="RuleBase" id="RU361257"/>
    </source>
</evidence>
<dbReference type="RefSeq" id="WP_131777355.1">
    <property type="nucleotide sequence ID" value="NZ_BMOB01000012.1"/>
</dbReference>
<dbReference type="SUPFAM" id="SSF53335">
    <property type="entry name" value="S-adenosyl-L-methionine-dependent methyltransferases"/>
    <property type="match status" value="1"/>
</dbReference>
<dbReference type="PANTHER" id="PTHR30481">
    <property type="entry name" value="DNA ADENINE METHYLASE"/>
    <property type="match status" value="1"/>
</dbReference>
<gene>
    <name evidence="8" type="primary">dam</name>
    <name evidence="8" type="ORF">GCM10007966_20710</name>
</gene>
<dbReference type="InterPro" id="IPR023095">
    <property type="entry name" value="Ade_MeTrfase_dom_2"/>
</dbReference>
<keyword evidence="3 7" id="KW-0489">Methyltransferase</keyword>
<dbReference type="InterPro" id="IPR012327">
    <property type="entry name" value="MeTrfase_D12"/>
</dbReference>
<dbReference type="PROSITE" id="PS00092">
    <property type="entry name" value="N6_MTASE"/>
    <property type="match status" value="1"/>
</dbReference>
<evidence type="ECO:0000313" key="9">
    <source>
        <dbReference type="Proteomes" id="UP000630149"/>
    </source>
</evidence>
<dbReference type="EC" id="2.1.1.72" evidence="2 7"/>
<dbReference type="Proteomes" id="UP000630149">
    <property type="component" value="Unassembled WGS sequence"/>
</dbReference>
<reference evidence="8" key="1">
    <citation type="journal article" date="2014" name="Int. J. Syst. Evol. Microbiol.">
        <title>Complete genome sequence of Corynebacterium casei LMG S-19264T (=DSM 44701T), isolated from a smear-ripened cheese.</title>
        <authorList>
            <consortium name="US DOE Joint Genome Institute (JGI-PGF)"/>
            <person name="Walter F."/>
            <person name="Albersmeier A."/>
            <person name="Kalinowski J."/>
            <person name="Ruckert C."/>
        </authorList>
    </citation>
    <scope>NUCLEOTIDE SEQUENCE</scope>
    <source>
        <strain evidence="8">JCM 13919</strain>
    </source>
</reference>
<evidence type="ECO:0000256" key="1">
    <source>
        <dbReference type="ARBA" id="ARBA00006594"/>
    </source>
</evidence>
<dbReference type="GO" id="GO:0009007">
    <property type="term" value="F:site-specific DNA-methyltransferase (adenine-specific) activity"/>
    <property type="evidence" value="ECO:0007669"/>
    <property type="project" value="UniProtKB-UniRule"/>
</dbReference>
<evidence type="ECO:0000256" key="4">
    <source>
        <dbReference type="ARBA" id="ARBA00022679"/>
    </source>
</evidence>
<comment type="similarity">
    <text evidence="1 7">Belongs to the N(4)/N(6)-methyltransferase family.</text>
</comment>
<dbReference type="OrthoDB" id="9805629at2"/>
<dbReference type="InterPro" id="IPR002052">
    <property type="entry name" value="DNA_methylase_N6_adenine_CS"/>
</dbReference>